<comment type="similarity">
    <text evidence="2">Belongs to the Mediator complex subunit 12 family.</text>
</comment>
<dbReference type="InterPro" id="IPR019035">
    <property type="entry name" value="Mediator_Med12"/>
</dbReference>
<evidence type="ECO:0000256" key="3">
    <source>
        <dbReference type="ARBA" id="ARBA00022491"/>
    </source>
</evidence>
<proteinExistence type="inferred from homology"/>
<evidence type="ECO:0000256" key="4">
    <source>
        <dbReference type="ARBA" id="ARBA00023015"/>
    </source>
</evidence>
<keyword evidence="7" id="KW-0539">Nucleus</keyword>
<protein>
    <recommendedName>
        <fullName evidence="9">Mediator complex subunit Med12 domain-containing protein</fullName>
    </recommendedName>
</protein>
<evidence type="ECO:0000256" key="8">
    <source>
        <dbReference type="SAM" id="MobiDB-lite"/>
    </source>
</evidence>
<feature type="region of interest" description="Disordered" evidence="8">
    <location>
        <begin position="1327"/>
        <end position="1351"/>
    </location>
</feature>
<sequence length="1918" mass="212698">MMGFSYEKRPLKRPRLGPPDVYPQEPKQKEDELTTINVKHGFATMPQLTDEFGTARNCNLTAVKVVEYFNQIMNKKEELNTLIPDTGRKRQQINPKDNFWPATARTKNAIEAWFKDLAGSKPLSSLSKKAPNFNKKEEIFMMLCEYSVPMLRAAWFIKLSYAYTVAVSEVKIKKRQLPDPTQGDPTQLTNPGILGSNSNLPPIQVLMIRRPNLHSPKNGQSDLLRLDEWTATLIKFLKDQLNKLQDYYHMSSGSTPTRGQGASPAPNTTGAVMTEEQKLAHRHWQYCTRLAHFLYEEGLLDRQEFLQWLLDLLDKVRSNPADDGLLRPLLPLALQYVDEFVQSELLGRKFAYLCCKKLAQLCFSSDTTPSLLATSPQSPLVTASNNSCVPGVTPQVANFSEYLSCSHHQGHNPGTLGDSAGNNTPVSHCSSVELCGRQLLSLEEHICQRSQAAEGRWSCDKWQQSSAGLTTNKVLTALEALDRHSFDRMDSNNCLDTLYSKIFTVPGNKDNGTACASDTTREIRADFPVNHDEAVVQTLCEWAVSHQRSGEHRAMAVSKLLEKRQGDLCAAVAGEGEGQDDKESVCSGTGAPLGLPVFQNLLMKFLDNDAPVLDDNPSPQSRAMFTNLVHLFAELIRHDIFSHDVYMCTLISRGDLNTGGPTHKPATPGDNRTGVGNPSLQDEDGSLFPAKLEVQDHGRGMDYDDSKIDDDLDKLLQHIKEEQQNSMDAPDSPKDDGVPALVAPPIAAVPLEGPEPGNSGETRSRHLLYTTHFPLPQDEPYTMHDCNQRHVLLYGVGRVRDEARHTVKKMTKEVCKLFGKKFSIDVAEGGKVKKHSRGEFNFEATTAKMQALSYFDQHVVTYQCAMTVIEMLGSYSSGSSNYLPVQEHVAFLFDLMELALNIYGLIDFCIQILKELPEVEAQLLVKCSPLVRSYTTSLSLYVVGVLRRYQCCLLLSADQTCQVFEGLCKAVKHVTNPGDCSSAERCVLAHLYDLYSTCSLLKSKPHSVEPFANAYPKIRQALYSALQPSSSNHVCNAQFMAEVFSSPRRGGKLETQWTRQLAESPNNRYSFVCNAVVAVCSETDNDRLNDLAILCAELTACCNALSAEWLGEWSMVQHLSAGWLGEWSMAQHLSAGWLGEWNMVQHLSAGWLGEWNMVQHLSAGWLGVLMALCCSSNHSSHFIDVLAQVDVQDLSIHNSLAVFTSILIARHCFSLEDFVFHIALPSLVKAGNEGRGDANAEAEAGARLTCHLLLRLFKTVECPQPALYSVSTSPHPLPSTANLGYSIKLSCDRHLLAAAHNNIRVGPVLAVLKAILVLADATARDNKGVSGSKKIDQPPTSHPLKIPAGTTGQSAGELSISHILGTSDILGGGDDPMLDLGTVDVDVNTRSSQSHSASHPIIAPRRSSVYAPVPTGASWVVVGPTVEQRACLTLHTTYCVRSAARSGCWKGVFKIQGSSATRNMLLDSMLTPRQAQRLLHMICYPDSTVSDDSLDQRSIIARILENLEQWTVRMSWLDLQLMFKQFPAGSSELNQWLDMVAKAAIDVFQLTPTSAPAEKEERKRPVKPGSIWLVGPLVSKLSSAVRGRVLKVAGKLRQVLESGNWSSKTRDKERPSQRTSSSLLNHQPFLSLVLTCLKGQDDQREGLLTSLHSQLSQFLQLNKDERLSNYEGPKGRALMQDSLQLRFSLVGGMFDTIQRNTTVTTDWAILLVQLITYGVIDLNNNSELFTTVLDMLATLIHSTLVSDSQIEKEDSRKHYQNLMKKLKKELGDRSSPSILHVRQLLPLPKVTAEVIACEPIGCITDTKGNKITGFDSIDKKQGLQVAEKQRVSPWDLLEGHKNPAPLSWAWFGAVRMERKPLWYEDTHRLLKYHTHSLLRPVSYFLDPPPLPVEDLDPPQEKSVSNFFLNTFPGPSIQC</sequence>
<dbReference type="PANTHER" id="PTHR46007:SF11">
    <property type="entry name" value="MEDIATOR OF RNA POLYMERASE II TRANSCRIPTION SUBUNIT 12"/>
    <property type="match status" value="1"/>
</dbReference>
<keyword evidence="6" id="KW-0804">Transcription</keyword>
<dbReference type="EMBL" id="OE840399">
    <property type="protein sequence ID" value="CAD7590288.1"/>
    <property type="molecule type" value="Genomic_DNA"/>
</dbReference>
<evidence type="ECO:0000256" key="2">
    <source>
        <dbReference type="ARBA" id="ARBA00010289"/>
    </source>
</evidence>
<dbReference type="Pfam" id="PF12145">
    <property type="entry name" value="Med12-LCEWAV"/>
    <property type="match status" value="2"/>
</dbReference>
<reference evidence="10" key="1">
    <citation type="submission" date="2020-11" db="EMBL/GenBank/DDBJ databases">
        <authorList>
            <person name="Tran Van P."/>
        </authorList>
    </citation>
    <scope>NUCLEOTIDE SEQUENCE</scope>
</reference>
<comment type="subcellular location">
    <subcellularLocation>
        <location evidence="1">Nucleus</location>
    </subcellularLocation>
</comment>
<dbReference type="Pfam" id="PF09497">
    <property type="entry name" value="Med12"/>
    <property type="match status" value="1"/>
</dbReference>
<name>A0A7R9PK19_TIMGE</name>
<organism evidence="10">
    <name type="scientific">Timema genevievae</name>
    <name type="common">Walking stick</name>
    <dbReference type="NCBI Taxonomy" id="629358"/>
    <lineage>
        <taxon>Eukaryota</taxon>
        <taxon>Metazoa</taxon>
        <taxon>Ecdysozoa</taxon>
        <taxon>Arthropoda</taxon>
        <taxon>Hexapoda</taxon>
        <taxon>Insecta</taxon>
        <taxon>Pterygota</taxon>
        <taxon>Neoptera</taxon>
        <taxon>Polyneoptera</taxon>
        <taxon>Phasmatodea</taxon>
        <taxon>Timematodea</taxon>
        <taxon>Timematoidea</taxon>
        <taxon>Timematidae</taxon>
        <taxon>Timema</taxon>
    </lineage>
</organism>
<evidence type="ECO:0000256" key="5">
    <source>
        <dbReference type="ARBA" id="ARBA00023159"/>
    </source>
</evidence>
<keyword evidence="3" id="KW-0678">Repressor</keyword>
<dbReference type="GO" id="GO:0003713">
    <property type="term" value="F:transcription coactivator activity"/>
    <property type="evidence" value="ECO:0007669"/>
    <property type="project" value="TreeGrafter"/>
</dbReference>
<dbReference type="SMART" id="SM01281">
    <property type="entry name" value="Med12"/>
    <property type="match status" value="1"/>
</dbReference>
<accession>A0A7R9PK19</accession>
<dbReference type="PANTHER" id="PTHR46007">
    <property type="entry name" value="MEDIATOR OF RNA POLYMERASE II TRANSCRIPTION SUBUNIT 12"/>
    <property type="match status" value="1"/>
</dbReference>
<gene>
    <name evidence="10" type="ORF">TGEB3V08_LOCUS4122</name>
</gene>
<dbReference type="GO" id="GO:0016592">
    <property type="term" value="C:mediator complex"/>
    <property type="evidence" value="ECO:0007669"/>
    <property type="project" value="InterPro"/>
</dbReference>
<feature type="region of interest" description="Disordered" evidence="8">
    <location>
        <begin position="1"/>
        <end position="29"/>
    </location>
</feature>
<keyword evidence="4" id="KW-0805">Transcription regulation</keyword>
<feature type="domain" description="Mediator complex subunit Med12" evidence="9">
    <location>
        <begin position="98"/>
        <end position="158"/>
    </location>
</feature>
<evidence type="ECO:0000256" key="6">
    <source>
        <dbReference type="ARBA" id="ARBA00023163"/>
    </source>
</evidence>
<evidence type="ECO:0000259" key="9">
    <source>
        <dbReference type="SMART" id="SM01281"/>
    </source>
</evidence>
<feature type="region of interest" description="Disordered" evidence="8">
    <location>
        <begin position="656"/>
        <end position="686"/>
    </location>
</feature>
<evidence type="ECO:0000256" key="7">
    <source>
        <dbReference type="ARBA" id="ARBA00023242"/>
    </source>
</evidence>
<dbReference type="InterPro" id="IPR051647">
    <property type="entry name" value="Mediator_comp_sub12"/>
</dbReference>
<evidence type="ECO:0000256" key="1">
    <source>
        <dbReference type="ARBA" id="ARBA00004123"/>
    </source>
</evidence>
<evidence type="ECO:0000313" key="10">
    <source>
        <dbReference type="EMBL" id="CAD7590288.1"/>
    </source>
</evidence>
<dbReference type="InterPro" id="IPR021990">
    <property type="entry name" value="Mediator_Med12_LCEWAV"/>
</dbReference>
<dbReference type="GO" id="GO:0045944">
    <property type="term" value="P:positive regulation of transcription by RNA polymerase II"/>
    <property type="evidence" value="ECO:0007669"/>
    <property type="project" value="TreeGrafter"/>
</dbReference>
<keyword evidence="5" id="KW-0010">Activator</keyword>